<keyword evidence="6 13" id="KW-0812">Transmembrane</keyword>
<evidence type="ECO:0000256" key="5">
    <source>
        <dbReference type="ARBA" id="ARBA00022679"/>
    </source>
</evidence>
<keyword evidence="8 13" id="KW-1133">Transmembrane helix</keyword>
<proteinExistence type="inferred from homology"/>
<comment type="similarity">
    <text evidence="2">Belongs to the CDS family.</text>
</comment>
<feature type="transmembrane region" description="Helical" evidence="13">
    <location>
        <begin position="148"/>
        <end position="166"/>
    </location>
</feature>
<evidence type="ECO:0000256" key="13">
    <source>
        <dbReference type="SAM" id="Phobius"/>
    </source>
</evidence>
<evidence type="ECO:0000256" key="6">
    <source>
        <dbReference type="ARBA" id="ARBA00022692"/>
    </source>
</evidence>
<accession>A0A645I675</accession>
<dbReference type="InterPro" id="IPR000374">
    <property type="entry name" value="PC_trans"/>
</dbReference>
<evidence type="ECO:0000256" key="8">
    <source>
        <dbReference type="ARBA" id="ARBA00022989"/>
    </source>
</evidence>
<keyword evidence="11" id="KW-0594">Phospholipid biosynthesis</keyword>
<evidence type="ECO:0000256" key="1">
    <source>
        <dbReference type="ARBA" id="ARBA00004651"/>
    </source>
</evidence>
<organism evidence="14">
    <name type="scientific">bioreactor metagenome</name>
    <dbReference type="NCBI Taxonomy" id="1076179"/>
    <lineage>
        <taxon>unclassified sequences</taxon>
        <taxon>metagenomes</taxon>
        <taxon>ecological metagenomes</taxon>
    </lineage>
</organism>
<keyword evidence="4" id="KW-0444">Lipid biosynthesis</keyword>
<gene>
    <name evidence="14" type="primary">cdsA_16</name>
    <name evidence="14" type="ORF">SDC9_191455</name>
</gene>
<keyword evidence="3" id="KW-1003">Cell membrane</keyword>
<feature type="transmembrane region" description="Helical" evidence="13">
    <location>
        <begin position="98"/>
        <end position="116"/>
    </location>
</feature>
<comment type="caution">
    <text evidence="14">The sequence shown here is derived from an EMBL/GenBank/DDBJ whole genome shotgun (WGS) entry which is preliminary data.</text>
</comment>
<evidence type="ECO:0000256" key="2">
    <source>
        <dbReference type="ARBA" id="ARBA00010185"/>
    </source>
</evidence>
<evidence type="ECO:0000256" key="4">
    <source>
        <dbReference type="ARBA" id="ARBA00022516"/>
    </source>
</evidence>
<dbReference type="GO" id="GO:0004605">
    <property type="term" value="F:phosphatidate cytidylyltransferase activity"/>
    <property type="evidence" value="ECO:0007669"/>
    <property type="project" value="UniProtKB-EC"/>
</dbReference>
<protein>
    <submittedName>
        <fullName evidence="14">Phosphatidate cytidylyltransferase</fullName>
        <ecNumber evidence="14">2.7.7.41</ecNumber>
    </submittedName>
</protein>
<evidence type="ECO:0000256" key="10">
    <source>
        <dbReference type="ARBA" id="ARBA00023136"/>
    </source>
</evidence>
<feature type="transmembrane region" description="Helical" evidence="13">
    <location>
        <begin position="28"/>
        <end position="48"/>
    </location>
</feature>
<evidence type="ECO:0000256" key="12">
    <source>
        <dbReference type="ARBA" id="ARBA00023264"/>
    </source>
</evidence>
<dbReference type="PANTHER" id="PTHR46382:SF1">
    <property type="entry name" value="PHOSPHATIDATE CYTIDYLYLTRANSFERASE"/>
    <property type="match status" value="1"/>
</dbReference>
<dbReference type="PROSITE" id="PS01315">
    <property type="entry name" value="CDS"/>
    <property type="match status" value="1"/>
</dbReference>
<keyword evidence="9" id="KW-0443">Lipid metabolism</keyword>
<name>A0A645I675_9ZZZZ</name>
<evidence type="ECO:0000256" key="9">
    <source>
        <dbReference type="ARBA" id="ARBA00023098"/>
    </source>
</evidence>
<reference evidence="14" key="1">
    <citation type="submission" date="2019-08" db="EMBL/GenBank/DDBJ databases">
        <authorList>
            <person name="Kucharzyk K."/>
            <person name="Murdoch R.W."/>
            <person name="Higgins S."/>
            <person name="Loffler F."/>
        </authorList>
    </citation>
    <scope>NUCLEOTIDE SEQUENCE</scope>
</reference>
<dbReference type="EC" id="2.7.7.41" evidence="14"/>
<evidence type="ECO:0000256" key="3">
    <source>
        <dbReference type="ARBA" id="ARBA00022475"/>
    </source>
</evidence>
<dbReference type="Pfam" id="PF01148">
    <property type="entry name" value="CTP_transf_1"/>
    <property type="match status" value="1"/>
</dbReference>
<dbReference type="GO" id="GO:0005886">
    <property type="term" value="C:plasma membrane"/>
    <property type="evidence" value="ECO:0007669"/>
    <property type="project" value="UniProtKB-SubCell"/>
</dbReference>
<keyword evidence="7 14" id="KW-0548">Nucleotidyltransferase</keyword>
<dbReference type="GO" id="GO:0016024">
    <property type="term" value="P:CDP-diacylglycerol biosynthetic process"/>
    <property type="evidence" value="ECO:0007669"/>
    <property type="project" value="TreeGrafter"/>
</dbReference>
<feature type="transmembrane region" description="Helical" evidence="13">
    <location>
        <begin position="6"/>
        <end position="21"/>
    </location>
</feature>
<keyword evidence="10 13" id="KW-0472">Membrane</keyword>
<evidence type="ECO:0000256" key="7">
    <source>
        <dbReference type="ARBA" id="ARBA00022695"/>
    </source>
</evidence>
<feature type="transmembrane region" description="Helical" evidence="13">
    <location>
        <begin position="68"/>
        <end position="86"/>
    </location>
</feature>
<sequence length="167" mass="18518">MVTFFGFFYVCFLISHIYLIREYTYGKFFVWLVFICAFGCDTGAYFSGMLFGKRKLIPELSPKKTVEGAVGGVITATVVAVVYGICIERYFKLENVNTTILCLITGIAGSVLSQIGDLAASSVKRFVNLKDYGNLIPGHGGILDRFDSVLLTAPVVYYIMLFLIEVL</sequence>
<dbReference type="EMBL" id="VSSQ01102611">
    <property type="protein sequence ID" value="MPN43894.1"/>
    <property type="molecule type" value="Genomic_DNA"/>
</dbReference>
<keyword evidence="12" id="KW-1208">Phospholipid metabolism</keyword>
<evidence type="ECO:0000313" key="14">
    <source>
        <dbReference type="EMBL" id="MPN43894.1"/>
    </source>
</evidence>
<keyword evidence="5 14" id="KW-0808">Transferase</keyword>
<dbReference type="AlphaFoldDB" id="A0A645I675"/>
<dbReference type="PANTHER" id="PTHR46382">
    <property type="entry name" value="PHOSPHATIDATE CYTIDYLYLTRANSFERASE"/>
    <property type="match status" value="1"/>
</dbReference>
<comment type="subcellular location">
    <subcellularLocation>
        <location evidence="1">Cell membrane</location>
        <topology evidence="1">Multi-pass membrane protein</topology>
    </subcellularLocation>
</comment>
<evidence type="ECO:0000256" key="11">
    <source>
        <dbReference type="ARBA" id="ARBA00023209"/>
    </source>
</evidence>